<dbReference type="EMBL" id="JAAALK010000289">
    <property type="protein sequence ID" value="KAG8050535.1"/>
    <property type="molecule type" value="Genomic_DNA"/>
</dbReference>
<evidence type="ECO:0000313" key="1">
    <source>
        <dbReference type="EMBL" id="KAG8050535.1"/>
    </source>
</evidence>
<dbReference type="Proteomes" id="UP000729402">
    <property type="component" value="Unassembled WGS sequence"/>
</dbReference>
<comment type="caution">
    <text evidence="1">The sequence shown here is derived from an EMBL/GenBank/DDBJ whole genome shotgun (WGS) entry which is preliminary data.</text>
</comment>
<evidence type="ECO:0000313" key="2">
    <source>
        <dbReference type="Proteomes" id="UP000729402"/>
    </source>
</evidence>
<keyword evidence="2" id="KW-1185">Reference proteome</keyword>
<sequence length="74" mass="8151">MPHLLVQADEANTPIDNIVLPIHLTALLKLKTSCHSLNVITDLSVIRMIRLVLLLLVLHLALPPPLGTHKPLNN</sequence>
<proteinExistence type="predicted"/>
<accession>A0A8J5V425</accession>
<organism evidence="1 2">
    <name type="scientific">Zizania palustris</name>
    <name type="common">Northern wild rice</name>
    <dbReference type="NCBI Taxonomy" id="103762"/>
    <lineage>
        <taxon>Eukaryota</taxon>
        <taxon>Viridiplantae</taxon>
        <taxon>Streptophyta</taxon>
        <taxon>Embryophyta</taxon>
        <taxon>Tracheophyta</taxon>
        <taxon>Spermatophyta</taxon>
        <taxon>Magnoliopsida</taxon>
        <taxon>Liliopsida</taxon>
        <taxon>Poales</taxon>
        <taxon>Poaceae</taxon>
        <taxon>BOP clade</taxon>
        <taxon>Oryzoideae</taxon>
        <taxon>Oryzeae</taxon>
        <taxon>Zizaniinae</taxon>
        <taxon>Zizania</taxon>
    </lineage>
</organism>
<reference evidence="1" key="2">
    <citation type="submission" date="2021-02" db="EMBL/GenBank/DDBJ databases">
        <authorList>
            <person name="Kimball J.A."/>
            <person name="Haas M.W."/>
            <person name="Macchietto M."/>
            <person name="Kono T."/>
            <person name="Duquette J."/>
            <person name="Shao M."/>
        </authorList>
    </citation>
    <scope>NUCLEOTIDE SEQUENCE</scope>
    <source>
        <tissue evidence="1">Fresh leaf tissue</tissue>
    </source>
</reference>
<name>A0A8J5V425_ZIZPA</name>
<gene>
    <name evidence="1" type="ORF">GUJ93_ZPchr0009g1127</name>
</gene>
<reference evidence="1" key="1">
    <citation type="journal article" date="2021" name="bioRxiv">
        <title>Whole Genome Assembly and Annotation of Northern Wild Rice, Zizania palustris L., Supports a Whole Genome Duplication in the Zizania Genus.</title>
        <authorList>
            <person name="Haas M."/>
            <person name="Kono T."/>
            <person name="Macchietto M."/>
            <person name="Millas R."/>
            <person name="McGilp L."/>
            <person name="Shao M."/>
            <person name="Duquette J."/>
            <person name="Hirsch C.N."/>
            <person name="Kimball J."/>
        </authorList>
    </citation>
    <scope>NUCLEOTIDE SEQUENCE</scope>
    <source>
        <tissue evidence="1">Fresh leaf tissue</tissue>
    </source>
</reference>
<dbReference type="AlphaFoldDB" id="A0A8J5V425"/>
<protein>
    <submittedName>
        <fullName evidence="1">Uncharacterized protein</fullName>
    </submittedName>
</protein>